<feature type="compositionally biased region" description="Basic and acidic residues" evidence="1">
    <location>
        <begin position="194"/>
        <end position="217"/>
    </location>
</feature>
<reference evidence="2 3" key="1">
    <citation type="submission" date="2011-11" db="EMBL/GenBank/DDBJ databases">
        <title>The Noncontiguous Finished sequence of Saccharomonospora cyanea NA-134.</title>
        <authorList>
            <consortium name="US DOE Joint Genome Institute"/>
            <person name="Lucas S."/>
            <person name="Han J."/>
            <person name="Lapidus A."/>
            <person name="Cheng J.-F."/>
            <person name="Goodwin L."/>
            <person name="Pitluck S."/>
            <person name="Peters L."/>
            <person name="Ovchinnikova G."/>
            <person name="Lu M."/>
            <person name="Detter J.C."/>
            <person name="Han C."/>
            <person name="Tapia R."/>
            <person name="Land M."/>
            <person name="Hauser L."/>
            <person name="Kyrpides N."/>
            <person name="Ivanova N."/>
            <person name="Pagani I."/>
            <person name="Brambilla E.-M."/>
            <person name="Klenk H.-P."/>
            <person name="Woyke T."/>
        </authorList>
    </citation>
    <scope>NUCLEOTIDE SEQUENCE [LARGE SCALE GENOMIC DNA]</scope>
    <source>
        <strain evidence="2 3">NA-134</strain>
    </source>
</reference>
<dbReference type="OrthoDB" id="9820904at2"/>
<dbReference type="RefSeq" id="WP_005459762.1">
    <property type="nucleotide sequence ID" value="NZ_CM001440.1"/>
</dbReference>
<dbReference type="Proteomes" id="UP000002791">
    <property type="component" value="Chromosome"/>
</dbReference>
<protein>
    <submittedName>
        <fullName evidence="2">Uncharacterized protein</fullName>
    </submittedName>
</protein>
<accession>H5XD32</accession>
<dbReference type="EMBL" id="CM001440">
    <property type="protein sequence ID" value="EHR63463.1"/>
    <property type="molecule type" value="Genomic_DNA"/>
</dbReference>
<gene>
    <name evidence="2" type="ORF">SaccyDRAFT_4656</name>
</gene>
<dbReference type="AlphaFoldDB" id="H5XD32"/>
<name>H5XD32_9PSEU</name>
<proteinExistence type="predicted"/>
<evidence type="ECO:0000313" key="2">
    <source>
        <dbReference type="EMBL" id="EHR63463.1"/>
    </source>
</evidence>
<dbReference type="HOGENOM" id="CLU_1174753_0_0_11"/>
<feature type="region of interest" description="Disordered" evidence="1">
    <location>
        <begin position="171"/>
        <end position="236"/>
    </location>
</feature>
<sequence>MGRRKRRQSRAGSDPLIRHRDRIASLEHRVAGLAASEKQRQQANAVRTEIHTVLLDLKHVPRSPSRDRLALRARTLLGKLAALTTSPDRKRELGGRDRQRGSGVSVRDLEREIRELVKIRNPMLRHGKEVPPELAEREAKLTERLRVTAKAIRESRLDRGHKAAHLTRIQRARASLHNKPEAETPPRRTASSTRDPESIRRARVREELEREERERRNQSTSVYTVSGGLPGLGRRR</sequence>
<evidence type="ECO:0000313" key="3">
    <source>
        <dbReference type="Proteomes" id="UP000002791"/>
    </source>
</evidence>
<evidence type="ECO:0000256" key="1">
    <source>
        <dbReference type="SAM" id="MobiDB-lite"/>
    </source>
</evidence>
<feature type="compositionally biased region" description="Basic and acidic residues" evidence="1">
    <location>
        <begin position="87"/>
        <end position="100"/>
    </location>
</feature>
<keyword evidence="3" id="KW-1185">Reference proteome</keyword>
<organism evidence="2 3">
    <name type="scientific">Saccharomonospora cyanea NA-134</name>
    <dbReference type="NCBI Taxonomy" id="882082"/>
    <lineage>
        <taxon>Bacteria</taxon>
        <taxon>Bacillati</taxon>
        <taxon>Actinomycetota</taxon>
        <taxon>Actinomycetes</taxon>
        <taxon>Pseudonocardiales</taxon>
        <taxon>Pseudonocardiaceae</taxon>
        <taxon>Saccharomonospora</taxon>
    </lineage>
</organism>
<feature type="region of interest" description="Disordered" evidence="1">
    <location>
        <begin position="87"/>
        <end position="106"/>
    </location>
</feature>